<dbReference type="Gramene" id="OPUNC06G22230.1">
    <property type="protein sequence ID" value="OPUNC06G22230.1"/>
    <property type="gene ID" value="OPUNC06G22230"/>
</dbReference>
<organism evidence="2">
    <name type="scientific">Oryza punctata</name>
    <name type="common">Red rice</name>
    <dbReference type="NCBI Taxonomy" id="4537"/>
    <lineage>
        <taxon>Eukaryota</taxon>
        <taxon>Viridiplantae</taxon>
        <taxon>Streptophyta</taxon>
        <taxon>Embryophyta</taxon>
        <taxon>Tracheophyta</taxon>
        <taxon>Spermatophyta</taxon>
        <taxon>Magnoliopsida</taxon>
        <taxon>Liliopsida</taxon>
        <taxon>Poales</taxon>
        <taxon>Poaceae</taxon>
        <taxon>BOP clade</taxon>
        <taxon>Oryzoideae</taxon>
        <taxon>Oryzeae</taxon>
        <taxon>Oryzinae</taxon>
        <taxon>Oryza</taxon>
    </lineage>
</organism>
<keyword evidence="1" id="KW-0472">Membrane</keyword>
<protein>
    <submittedName>
        <fullName evidence="2">Uncharacterized protein</fullName>
    </submittedName>
</protein>
<dbReference type="Proteomes" id="UP000026962">
    <property type="component" value="Chromosome 6"/>
</dbReference>
<accession>A0A0E0LEL7</accession>
<dbReference type="AlphaFoldDB" id="A0A0E0LEL7"/>
<reference evidence="2" key="2">
    <citation type="submission" date="2018-05" db="EMBL/GenBank/DDBJ databases">
        <title>OpunRS2 (Oryza punctata Reference Sequence Version 2).</title>
        <authorList>
            <person name="Zhang J."/>
            <person name="Kudrna D."/>
            <person name="Lee S."/>
            <person name="Talag J."/>
            <person name="Welchert J."/>
            <person name="Wing R.A."/>
        </authorList>
    </citation>
    <scope>NUCLEOTIDE SEQUENCE [LARGE SCALE GENOMIC DNA]</scope>
</reference>
<name>A0A0E0LEL7_ORYPU</name>
<dbReference type="OMA" id="HRYMPEE"/>
<keyword evidence="1" id="KW-0812">Transmembrane</keyword>
<keyword evidence="3" id="KW-1185">Reference proteome</keyword>
<evidence type="ECO:0000256" key="1">
    <source>
        <dbReference type="SAM" id="Phobius"/>
    </source>
</evidence>
<proteinExistence type="predicted"/>
<keyword evidence="1" id="KW-1133">Transmembrane helix</keyword>
<evidence type="ECO:0000313" key="2">
    <source>
        <dbReference type="EnsemblPlants" id="OPUNC06G22230.1"/>
    </source>
</evidence>
<dbReference type="HOGENOM" id="CLU_171377_0_0_1"/>
<sequence>MANPAGVHRYMPEEAIDRARHVRLFLTNSSVLFTSAAASIVIYATVINPSASHALIGFVVFILGVSLALLAPVADQFPAAARIAVAVAVALRAYLFGGN</sequence>
<dbReference type="EnsemblPlants" id="OPUNC06G22230.1">
    <property type="protein sequence ID" value="OPUNC06G22230.1"/>
    <property type="gene ID" value="OPUNC06G22230"/>
</dbReference>
<feature type="transmembrane region" description="Helical" evidence="1">
    <location>
        <begin position="52"/>
        <end position="72"/>
    </location>
</feature>
<evidence type="ECO:0000313" key="3">
    <source>
        <dbReference type="Proteomes" id="UP000026962"/>
    </source>
</evidence>
<reference evidence="2" key="1">
    <citation type="submission" date="2015-04" db="UniProtKB">
        <authorList>
            <consortium name="EnsemblPlants"/>
        </authorList>
    </citation>
    <scope>IDENTIFICATION</scope>
</reference>
<feature type="transmembrane region" description="Helical" evidence="1">
    <location>
        <begin position="24"/>
        <end position="46"/>
    </location>
</feature>